<organism evidence="1">
    <name type="scientific">Myoviridae sp. ct0wg9</name>
    <dbReference type="NCBI Taxonomy" id="2826600"/>
    <lineage>
        <taxon>Viruses</taxon>
        <taxon>Duplodnaviria</taxon>
        <taxon>Heunggongvirae</taxon>
        <taxon>Uroviricota</taxon>
        <taxon>Caudoviricetes</taxon>
    </lineage>
</organism>
<reference evidence="1" key="1">
    <citation type="journal article" date="2021" name="Proc. Natl. Acad. Sci. U.S.A.">
        <title>A Catalog of Tens of Thousands of Viruses from Human Metagenomes Reveals Hidden Associations with Chronic Diseases.</title>
        <authorList>
            <person name="Tisza M.J."/>
            <person name="Buck C.B."/>
        </authorList>
    </citation>
    <scope>NUCLEOTIDE SEQUENCE</scope>
    <source>
        <strain evidence="1">Ct0wg9</strain>
    </source>
</reference>
<accession>A0A8S5NGM8</accession>
<name>A0A8S5NGM8_9CAUD</name>
<evidence type="ECO:0000313" key="1">
    <source>
        <dbReference type="EMBL" id="DAD93474.1"/>
    </source>
</evidence>
<sequence>MKTLANEIKKALVNKEMYFTELDSYMVENGYYSVLDDGATDDIKADKDVFYTACDTDVCEIKINFEITIGCGEDEDTANFILKVTDVCEF</sequence>
<dbReference type="EMBL" id="BK015160">
    <property type="protein sequence ID" value="DAD93474.1"/>
    <property type="molecule type" value="Genomic_DNA"/>
</dbReference>
<protein>
    <submittedName>
        <fullName evidence="1">Uncharacterized protein</fullName>
    </submittedName>
</protein>
<proteinExistence type="predicted"/>